<dbReference type="AlphaFoldDB" id="A0AAX3QQU3"/>
<name>A0AAX3QQU3_PARDI</name>
<proteinExistence type="predicted"/>
<feature type="domain" description="CobW/HypB/UreG nucleotide-binding" evidence="1">
    <location>
        <begin position="6"/>
        <end position="174"/>
    </location>
</feature>
<dbReference type="Pfam" id="PF02492">
    <property type="entry name" value="cobW"/>
    <property type="match status" value="1"/>
</dbReference>
<accession>A0AAX3QQU3</accession>
<dbReference type="Gene3D" id="3.40.50.300">
    <property type="entry name" value="P-loop containing nucleotide triphosphate hydrolases"/>
    <property type="match status" value="1"/>
</dbReference>
<evidence type="ECO:0000313" key="2">
    <source>
        <dbReference type="EMBL" id="WET64229.1"/>
    </source>
</evidence>
<dbReference type="InterPro" id="IPR027417">
    <property type="entry name" value="P-loop_NTPase"/>
</dbReference>
<dbReference type="GO" id="GO:0005737">
    <property type="term" value="C:cytoplasm"/>
    <property type="evidence" value="ECO:0007669"/>
    <property type="project" value="TreeGrafter"/>
</dbReference>
<dbReference type="SUPFAM" id="SSF52540">
    <property type="entry name" value="P-loop containing nucleoside triphosphate hydrolases"/>
    <property type="match status" value="1"/>
</dbReference>
<dbReference type="RefSeq" id="WP_233570191.1">
    <property type="nucleotide sequence ID" value="NZ_CP120353.1"/>
</dbReference>
<dbReference type="InterPro" id="IPR037010">
    <property type="entry name" value="VitB12-dep_Met_synth_activ_sf"/>
</dbReference>
<reference evidence="2" key="1">
    <citation type="submission" date="2023-03" db="EMBL/GenBank/DDBJ databases">
        <title>Parabacteroides distasonis, a bacteria resistant against UC.</title>
        <authorList>
            <person name="Dai W."/>
        </authorList>
    </citation>
    <scope>NUCLEOTIDE SEQUENCE</scope>
    <source>
        <strain evidence="2">F1-28</strain>
    </source>
</reference>
<protein>
    <submittedName>
        <fullName evidence="2">GTP-binding protein</fullName>
    </submittedName>
</protein>
<dbReference type="Proteomes" id="UP001221009">
    <property type="component" value="Chromosome"/>
</dbReference>
<dbReference type="EMBL" id="CP120353">
    <property type="protein sequence ID" value="WET64229.1"/>
    <property type="molecule type" value="Genomic_DNA"/>
</dbReference>
<dbReference type="Gene3D" id="3.40.109.40">
    <property type="match status" value="1"/>
</dbReference>
<sequence length="532" mass="60117">MEEMRVYIIWGFLGSGKTTLINHLLSTYWVDKRVVIIENESGTTSVDSLLLRSKDYHVWDITSGCVCCTLRHELPRVIKEIKESVHPDLVLVEPSGLASLEDLIRMPELAINGFISLVDVGMYPLLRRLNPTFYQRQFALSPVIVLTKTERVEADEVEAVREALLGIQNQSKIVSDYRSLCKNDWDELWAYSCHNRWDAGGVMYAKVSEISYGVQTISVTSPFDSCFFEQLFNRINNLIPKAIIRAKGVIPDSGKWQKLDYVNGKATWEEFVLSEEGSDKSFLSVWYDKSQAYVADWLATFVNATEETCSIEDLDIDDTELYRYLGFDISRPDAYLLDFIQRLKQEALSICVPRFGYRLLPGEAKDKRSVVLSGQTFTPDGIIVRYLRDSDFFATIVASVGAELDKWITEKRSGGDVMEAFVADALGSTIVEAIVSWGLSRLAAKMGKLEFKISNSYSPGYCGWDVAEQRLFFSLLPDKFCGISLTDSCLMLPIKSVSALVGIGKNVEKKPYGCAICRKKDCFKRKEVRQLV</sequence>
<evidence type="ECO:0000259" key="1">
    <source>
        <dbReference type="Pfam" id="PF02492"/>
    </source>
</evidence>
<dbReference type="InterPro" id="IPR051316">
    <property type="entry name" value="Zinc-reg_GTPase_activator"/>
</dbReference>
<gene>
    <name evidence="2" type="ORF">P2T59_21475</name>
</gene>
<dbReference type="PANTHER" id="PTHR13748">
    <property type="entry name" value="COBW-RELATED"/>
    <property type="match status" value="1"/>
</dbReference>
<organism evidence="2 3">
    <name type="scientific">Parabacteroides distasonis</name>
    <dbReference type="NCBI Taxonomy" id="823"/>
    <lineage>
        <taxon>Bacteria</taxon>
        <taxon>Pseudomonadati</taxon>
        <taxon>Bacteroidota</taxon>
        <taxon>Bacteroidia</taxon>
        <taxon>Bacteroidales</taxon>
        <taxon>Tannerellaceae</taxon>
        <taxon>Parabacteroides</taxon>
    </lineage>
</organism>
<dbReference type="GO" id="GO:0008705">
    <property type="term" value="F:methionine synthase activity"/>
    <property type="evidence" value="ECO:0007669"/>
    <property type="project" value="InterPro"/>
</dbReference>
<dbReference type="PANTHER" id="PTHR13748:SF62">
    <property type="entry name" value="COBW DOMAIN-CONTAINING PROTEIN"/>
    <property type="match status" value="1"/>
</dbReference>
<dbReference type="SUPFAM" id="SSF56507">
    <property type="entry name" value="Methionine synthase activation domain-like"/>
    <property type="match status" value="1"/>
</dbReference>
<evidence type="ECO:0000313" key="3">
    <source>
        <dbReference type="Proteomes" id="UP001221009"/>
    </source>
</evidence>
<dbReference type="InterPro" id="IPR003495">
    <property type="entry name" value="CobW/HypB/UreG_nucleotide-bd"/>
</dbReference>